<keyword evidence="2" id="KW-1185">Reference proteome</keyword>
<comment type="caution">
    <text evidence="1">The sequence shown here is derived from an EMBL/GenBank/DDBJ whole genome shotgun (WGS) entry which is preliminary data.</text>
</comment>
<evidence type="ECO:0000313" key="1">
    <source>
        <dbReference type="EMBL" id="KAL0630977.1"/>
    </source>
</evidence>
<name>A0ABR3G4U8_9PEZI</name>
<gene>
    <name evidence="1" type="ORF">Q9L58_010168</name>
</gene>
<sequence length="56" mass="6548">MEEATKIWGAFETARNEYERVDGEHREAEEADEEWGYGELEETKGEYELAMRGYGV</sequence>
<dbReference type="EMBL" id="JBBBZM010000323">
    <property type="protein sequence ID" value="KAL0630977.1"/>
    <property type="molecule type" value="Genomic_DNA"/>
</dbReference>
<organism evidence="1 2">
    <name type="scientific">Discina gigas</name>
    <dbReference type="NCBI Taxonomy" id="1032678"/>
    <lineage>
        <taxon>Eukaryota</taxon>
        <taxon>Fungi</taxon>
        <taxon>Dikarya</taxon>
        <taxon>Ascomycota</taxon>
        <taxon>Pezizomycotina</taxon>
        <taxon>Pezizomycetes</taxon>
        <taxon>Pezizales</taxon>
        <taxon>Discinaceae</taxon>
        <taxon>Discina</taxon>
    </lineage>
</organism>
<protein>
    <submittedName>
        <fullName evidence="1">Uncharacterized protein</fullName>
    </submittedName>
</protein>
<evidence type="ECO:0000313" key="2">
    <source>
        <dbReference type="Proteomes" id="UP001447188"/>
    </source>
</evidence>
<dbReference type="Proteomes" id="UP001447188">
    <property type="component" value="Unassembled WGS sequence"/>
</dbReference>
<accession>A0ABR3G4U8</accession>
<proteinExistence type="predicted"/>
<reference evidence="1 2" key="1">
    <citation type="submission" date="2024-02" db="EMBL/GenBank/DDBJ databases">
        <title>Discinaceae phylogenomics.</title>
        <authorList>
            <person name="Dirks A.C."/>
            <person name="James T.Y."/>
        </authorList>
    </citation>
    <scope>NUCLEOTIDE SEQUENCE [LARGE SCALE GENOMIC DNA]</scope>
    <source>
        <strain evidence="1 2">ACD0624</strain>
    </source>
</reference>